<proteinExistence type="predicted"/>
<feature type="transmembrane region" description="Helical" evidence="3">
    <location>
        <begin position="554"/>
        <end position="579"/>
    </location>
</feature>
<dbReference type="Gene3D" id="3.40.50.300">
    <property type="entry name" value="P-loop containing nucleotide triphosphate hydrolases"/>
    <property type="match status" value="1"/>
</dbReference>
<dbReference type="Proteomes" id="UP000199476">
    <property type="component" value="Unassembled WGS sequence"/>
</dbReference>
<feature type="transmembrane region" description="Helical" evidence="3">
    <location>
        <begin position="255"/>
        <end position="278"/>
    </location>
</feature>
<gene>
    <name evidence="5" type="ORF">SAMN04488692_12624</name>
</gene>
<evidence type="ECO:0000256" key="2">
    <source>
        <dbReference type="ARBA" id="ARBA00023134"/>
    </source>
</evidence>
<feature type="transmembrane region" description="Helical" evidence="3">
    <location>
        <begin position="290"/>
        <end position="309"/>
    </location>
</feature>
<feature type="transmembrane region" description="Helical" evidence="3">
    <location>
        <begin position="520"/>
        <end position="542"/>
    </location>
</feature>
<dbReference type="PANTHER" id="PTHR43185:SF1">
    <property type="entry name" value="FE(2+) TRANSPORTER FEOB"/>
    <property type="match status" value="1"/>
</dbReference>
<dbReference type="InterPro" id="IPR027417">
    <property type="entry name" value="P-loop_NTPase"/>
</dbReference>
<dbReference type="OrthoDB" id="9809127at2"/>
<reference evidence="5 6" key="1">
    <citation type="submission" date="2016-10" db="EMBL/GenBank/DDBJ databases">
        <authorList>
            <person name="de Groot N.N."/>
        </authorList>
    </citation>
    <scope>NUCLEOTIDE SEQUENCE [LARGE SCALE GENOMIC DNA]</scope>
    <source>
        <strain evidence="5 6">SLAS-1</strain>
    </source>
</reference>
<keyword evidence="6" id="KW-1185">Reference proteome</keyword>
<dbReference type="PANTHER" id="PTHR43185">
    <property type="entry name" value="FERROUS IRON TRANSPORT PROTEIN B"/>
    <property type="match status" value="1"/>
</dbReference>
<dbReference type="InterPro" id="IPR030389">
    <property type="entry name" value="G_FEOB_dom"/>
</dbReference>
<dbReference type="InterPro" id="IPR011642">
    <property type="entry name" value="Gate_dom"/>
</dbReference>
<evidence type="ECO:0000256" key="1">
    <source>
        <dbReference type="ARBA" id="ARBA00022741"/>
    </source>
</evidence>
<dbReference type="SUPFAM" id="SSF52540">
    <property type="entry name" value="P-loop containing nucleoside triphosphate hydrolases"/>
    <property type="match status" value="1"/>
</dbReference>
<dbReference type="EMBL" id="FNGO01000026">
    <property type="protein sequence ID" value="SDM31297.1"/>
    <property type="molecule type" value="Genomic_DNA"/>
</dbReference>
<dbReference type="InterPro" id="IPR005225">
    <property type="entry name" value="Small_GTP-bd"/>
</dbReference>
<dbReference type="InterPro" id="IPR006073">
    <property type="entry name" value="GTP-bd"/>
</dbReference>
<feature type="transmembrane region" description="Helical" evidence="3">
    <location>
        <begin position="224"/>
        <end position="243"/>
    </location>
</feature>
<name>A0A1G9S7L9_9FIRM</name>
<evidence type="ECO:0000259" key="4">
    <source>
        <dbReference type="PROSITE" id="PS51711"/>
    </source>
</evidence>
<feature type="transmembrane region" description="Helical" evidence="3">
    <location>
        <begin position="363"/>
        <end position="385"/>
    </location>
</feature>
<dbReference type="AlphaFoldDB" id="A0A1G9S7L9"/>
<keyword evidence="3" id="KW-1133">Transmembrane helix</keyword>
<dbReference type="STRING" id="321763.SAMN04488692_12624"/>
<keyword evidence="3" id="KW-0812">Transmembrane</keyword>
<evidence type="ECO:0000313" key="5">
    <source>
        <dbReference type="EMBL" id="SDM31297.1"/>
    </source>
</evidence>
<dbReference type="GO" id="GO:0005886">
    <property type="term" value="C:plasma membrane"/>
    <property type="evidence" value="ECO:0007669"/>
    <property type="project" value="TreeGrafter"/>
</dbReference>
<dbReference type="GO" id="GO:0015093">
    <property type="term" value="F:ferrous iron transmembrane transporter activity"/>
    <property type="evidence" value="ECO:0007669"/>
    <property type="project" value="TreeGrafter"/>
</dbReference>
<dbReference type="Pfam" id="PF02421">
    <property type="entry name" value="FeoB_N"/>
    <property type="match status" value="1"/>
</dbReference>
<keyword evidence="3" id="KW-0472">Membrane</keyword>
<dbReference type="NCBIfam" id="TIGR00231">
    <property type="entry name" value="small_GTP"/>
    <property type="match status" value="1"/>
</dbReference>
<accession>A0A1G9S7L9</accession>
<dbReference type="InterPro" id="IPR050860">
    <property type="entry name" value="FeoB_GTPase"/>
</dbReference>
<dbReference type="Pfam" id="PF07670">
    <property type="entry name" value="Gate"/>
    <property type="match status" value="2"/>
</dbReference>
<keyword evidence="2" id="KW-0342">GTP-binding</keyword>
<feature type="transmembrane region" description="Helical" evidence="3">
    <location>
        <begin position="329"/>
        <end position="351"/>
    </location>
</feature>
<feature type="transmembrane region" description="Helical" evidence="3">
    <location>
        <begin position="449"/>
        <end position="468"/>
    </location>
</feature>
<sequence>MPPADKEVNKILLIGPPNVGKSALFNKLTGLEAVISNYSGTTIDYKEGFLQGGEDVYHIIDVPGTYTLNATNEAEKVAVEMLSGNPDLVVAVLDGNNLESSIYLLLQVLKQNLPTLVVANRIDLLEEKGLKIEKDKFYSWLGLDLLETVAVEDKGIKKLKLNIKRAVNNKEDYRPTKDVPASWEAAEQLNSEIIQSNKADIGENNSSRKIWGDRLCSPWPGIPLAIIILGLVFAVVVGLGMGFRQYVLLPFFESLIFPLIISSVESMVPSGIFRNILIGEYGFLIKGLEWPFALVLPYVISFYSGLSILEDVGYLPRLGVLLDGLFSKIGISGGSIIPILLGYGCAIPGIAATRALPTRKERIAVSTLICLSVPCISQTGAMISLLAEHSILLTASVFLISLTAIITVGLVLQRLLSGNRESTVVEIPPLQFSGTEILFRKIFIRVKSYLTNGALMMIYAIGGAAVFYEIGVLEYLGRILEPVVENWLLLPSEASIPLMLGVVRRELAVLPLLEMNLSSAQLFVGALVALFYVPCIAVLAMMAREFNLSLTVKIFFFTIGFSFLAGGIAARLAVLAGFLI</sequence>
<keyword evidence="1" id="KW-0547">Nucleotide-binding</keyword>
<dbReference type="GO" id="GO:0005525">
    <property type="term" value="F:GTP binding"/>
    <property type="evidence" value="ECO:0007669"/>
    <property type="project" value="UniProtKB-KW"/>
</dbReference>
<organism evidence="5 6">
    <name type="scientific">Halarsenatibacter silvermanii</name>
    <dbReference type="NCBI Taxonomy" id="321763"/>
    <lineage>
        <taxon>Bacteria</taxon>
        <taxon>Bacillati</taxon>
        <taxon>Bacillota</taxon>
        <taxon>Clostridia</taxon>
        <taxon>Halanaerobiales</taxon>
        <taxon>Halarsenatibacteraceae</taxon>
        <taxon>Halarsenatibacter</taxon>
    </lineage>
</organism>
<dbReference type="PROSITE" id="PS51711">
    <property type="entry name" value="G_FEOB"/>
    <property type="match status" value="1"/>
</dbReference>
<feature type="transmembrane region" description="Helical" evidence="3">
    <location>
        <begin position="391"/>
        <end position="412"/>
    </location>
</feature>
<protein>
    <submittedName>
        <fullName evidence="5">Ferrous iron transport protein B</fullName>
    </submittedName>
</protein>
<feature type="domain" description="FeoB-type G" evidence="4">
    <location>
        <begin position="8"/>
        <end position="169"/>
    </location>
</feature>
<evidence type="ECO:0000256" key="3">
    <source>
        <dbReference type="SAM" id="Phobius"/>
    </source>
</evidence>
<dbReference type="PRINTS" id="PR00326">
    <property type="entry name" value="GTP1OBG"/>
</dbReference>
<evidence type="ECO:0000313" key="6">
    <source>
        <dbReference type="Proteomes" id="UP000199476"/>
    </source>
</evidence>
<dbReference type="RefSeq" id="WP_089761756.1">
    <property type="nucleotide sequence ID" value="NZ_FNGO01000026.1"/>
</dbReference>